<organism evidence="2">
    <name type="scientific">marine sediment metagenome</name>
    <dbReference type="NCBI Taxonomy" id="412755"/>
    <lineage>
        <taxon>unclassified sequences</taxon>
        <taxon>metagenomes</taxon>
        <taxon>ecological metagenomes</taxon>
    </lineage>
</organism>
<dbReference type="EMBL" id="LAZR01003003">
    <property type="protein sequence ID" value="KKN23109.1"/>
    <property type="molecule type" value="Genomic_DNA"/>
</dbReference>
<proteinExistence type="predicted"/>
<feature type="compositionally biased region" description="Gly residues" evidence="1">
    <location>
        <begin position="57"/>
        <end position="66"/>
    </location>
</feature>
<feature type="region of interest" description="Disordered" evidence="1">
    <location>
        <begin position="36"/>
        <end position="66"/>
    </location>
</feature>
<dbReference type="AlphaFoldDB" id="A0A0F9NZ22"/>
<accession>A0A0F9NZ22</accession>
<comment type="caution">
    <text evidence="2">The sequence shown here is derived from an EMBL/GenBank/DDBJ whole genome shotgun (WGS) entry which is preliminary data.</text>
</comment>
<feature type="compositionally biased region" description="Basic residues" evidence="1">
    <location>
        <begin position="47"/>
        <end position="56"/>
    </location>
</feature>
<protein>
    <submittedName>
        <fullName evidence="2">Uncharacterized protein</fullName>
    </submittedName>
</protein>
<evidence type="ECO:0000313" key="2">
    <source>
        <dbReference type="EMBL" id="KKN23109.1"/>
    </source>
</evidence>
<reference evidence="2" key="1">
    <citation type="journal article" date="2015" name="Nature">
        <title>Complex archaea that bridge the gap between prokaryotes and eukaryotes.</title>
        <authorList>
            <person name="Spang A."/>
            <person name="Saw J.H."/>
            <person name="Jorgensen S.L."/>
            <person name="Zaremba-Niedzwiedzka K."/>
            <person name="Martijn J."/>
            <person name="Lind A.E."/>
            <person name="van Eijk R."/>
            <person name="Schleper C."/>
            <person name="Guy L."/>
            <person name="Ettema T.J."/>
        </authorList>
    </citation>
    <scope>NUCLEOTIDE SEQUENCE</scope>
</reference>
<evidence type="ECO:0000256" key="1">
    <source>
        <dbReference type="SAM" id="MobiDB-lite"/>
    </source>
</evidence>
<name>A0A0F9NZ22_9ZZZZ</name>
<gene>
    <name evidence="2" type="ORF">LCGC14_0908310</name>
</gene>
<sequence>MTSKIVEQAREVFLEDLDKATEQVLSNWEEHVKTIGIEKKGGPGSGHRGHSGRPGKRGGSLPGTGNGFVRVFHGTQDEFIQNIERIGIVKGKRRLFGRPRSVYFIESEEDALLTGKKMLVHSPLSKVSPKDFVEEMSVKNFAIVEVHVPRDIYEQNRQPDFEHDKDFGTTTAGFISMDFPPEWVNAVRIYGMKEANVEGYVVGYSEPSKLFEWERRKQEEEFVKTYVLFAIEDDSKIIEKQLPIDHESKQALIKLRTRIFYDISDGLADQLYTGDISIGQWQESMKQAIREAHSSNAAIGKGGWDLMEPADWGRLGPQMQNQYRYLQGFAEHIETNRDTVSLKHIKARAKLYGDSAAGSAVLMEAGVVFEAKLPYMPKDGSTECLNRCHCKWLHNQVGTDGDFKIIESTWVLGIADHCKTCLDRSGHVEVNRIHRVVDVPVSIGGY</sequence>